<evidence type="ECO:0000313" key="8">
    <source>
        <dbReference type="RefSeq" id="XP_008280348.1"/>
    </source>
</evidence>
<dbReference type="GO" id="GO:0005615">
    <property type="term" value="C:extracellular space"/>
    <property type="evidence" value="ECO:0007669"/>
    <property type="project" value="TreeGrafter"/>
</dbReference>
<gene>
    <name evidence="8" type="primary">nrg4</name>
</gene>
<dbReference type="GO" id="GO:0007173">
    <property type="term" value="P:epidermal growth factor receptor signaling pathway"/>
    <property type="evidence" value="ECO:0007669"/>
    <property type="project" value="TreeGrafter"/>
</dbReference>
<dbReference type="PROSITE" id="PS50026">
    <property type="entry name" value="EGF_3"/>
    <property type="match status" value="1"/>
</dbReference>
<evidence type="ECO:0000256" key="3">
    <source>
        <dbReference type="PROSITE-ProRule" id="PRU00076"/>
    </source>
</evidence>
<evidence type="ECO:0000313" key="7">
    <source>
        <dbReference type="Proteomes" id="UP000694891"/>
    </source>
</evidence>
<dbReference type="PROSITE" id="PS00022">
    <property type="entry name" value="EGF_1"/>
    <property type="match status" value="1"/>
</dbReference>
<dbReference type="GeneTree" id="ENSGT00940000175594"/>
<dbReference type="CDD" id="cd00054">
    <property type="entry name" value="EGF_CA"/>
    <property type="match status" value="1"/>
</dbReference>
<dbReference type="SUPFAM" id="SSF57196">
    <property type="entry name" value="EGF/Laminin"/>
    <property type="match status" value="1"/>
</dbReference>
<dbReference type="AlphaFoldDB" id="A0A3B5B3F5"/>
<dbReference type="Proteomes" id="UP000694891">
    <property type="component" value="Unplaced"/>
</dbReference>
<dbReference type="PANTHER" id="PTHR10740:SF15">
    <property type="entry name" value="EGF-LIKE DOMAIN-CONTAINING PROTEIN"/>
    <property type="match status" value="1"/>
</dbReference>
<sequence length="109" mass="12251">MMADHGELCDVKEATYCMNGGTCYKVSSVDSLLCVCSENYKGSRCEHFQLFSSSPNAKEAGLIAAVVVVALLILVVMAVVIYYVRKMLKARKQSQQNNHQEYWRVKPRV</sequence>
<comment type="caution">
    <text evidence="3">Lacks conserved residue(s) required for the propagation of feature annotation.</text>
</comment>
<name>A0A3B5B3F5_9TELE</name>
<evidence type="ECO:0000256" key="2">
    <source>
        <dbReference type="ARBA" id="ARBA00023157"/>
    </source>
</evidence>
<dbReference type="CTD" id="145957"/>
<dbReference type="InterPro" id="IPR000742">
    <property type="entry name" value="EGF"/>
</dbReference>
<dbReference type="Gene3D" id="2.10.25.10">
    <property type="entry name" value="Laminin"/>
    <property type="match status" value="1"/>
</dbReference>
<evidence type="ECO:0000259" key="5">
    <source>
        <dbReference type="PROSITE" id="PS50026"/>
    </source>
</evidence>
<dbReference type="GeneID" id="103357533"/>
<keyword evidence="4" id="KW-1133">Transmembrane helix</keyword>
<dbReference type="PANTHER" id="PTHR10740">
    <property type="entry name" value="TRANSFORMING GROWTH FACTOR ALPHA"/>
    <property type="match status" value="1"/>
</dbReference>
<dbReference type="SMART" id="SM00181">
    <property type="entry name" value="EGF"/>
    <property type="match status" value="1"/>
</dbReference>
<keyword evidence="4" id="KW-0812">Transmembrane</keyword>
<accession>A0A3B5B3F5</accession>
<dbReference type="GO" id="GO:0045840">
    <property type="term" value="P:positive regulation of mitotic nuclear division"/>
    <property type="evidence" value="ECO:0007669"/>
    <property type="project" value="TreeGrafter"/>
</dbReference>
<evidence type="ECO:0000313" key="6">
    <source>
        <dbReference type="Ensembl" id="ENSSPAP00000028123.1"/>
    </source>
</evidence>
<dbReference type="GO" id="GO:0005154">
    <property type="term" value="F:epidermal growth factor receptor binding"/>
    <property type="evidence" value="ECO:0007669"/>
    <property type="project" value="TreeGrafter"/>
</dbReference>
<keyword evidence="1 3" id="KW-0245">EGF-like domain</keyword>
<dbReference type="RefSeq" id="XP_008280348.1">
    <property type="nucleotide sequence ID" value="XM_008282126.1"/>
</dbReference>
<protein>
    <submittedName>
        <fullName evidence="6">Neuregulin 4</fullName>
    </submittedName>
    <submittedName>
        <fullName evidence="8">Pro-neuregulin-4, membrane-bound isoform</fullName>
    </submittedName>
</protein>
<evidence type="ECO:0000256" key="1">
    <source>
        <dbReference type="ARBA" id="ARBA00022536"/>
    </source>
</evidence>
<dbReference type="STRING" id="144197.ENSSPAP00000028123"/>
<keyword evidence="2 3" id="KW-1015">Disulfide bond</keyword>
<dbReference type="GO" id="GO:0008083">
    <property type="term" value="F:growth factor activity"/>
    <property type="evidence" value="ECO:0007669"/>
    <property type="project" value="TreeGrafter"/>
</dbReference>
<reference evidence="8" key="2">
    <citation type="submission" date="2025-04" db="UniProtKB">
        <authorList>
            <consortium name="RefSeq"/>
        </authorList>
    </citation>
    <scope>IDENTIFICATION</scope>
</reference>
<organism evidence="6">
    <name type="scientific">Stegastes partitus</name>
    <name type="common">bicolor damselfish</name>
    <dbReference type="NCBI Taxonomy" id="144197"/>
    <lineage>
        <taxon>Eukaryota</taxon>
        <taxon>Metazoa</taxon>
        <taxon>Chordata</taxon>
        <taxon>Craniata</taxon>
        <taxon>Vertebrata</taxon>
        <taxon>Euteleostomi</taxon>
        <taxon>Actinopterygii</taxon>
        <taxon>Neopterygii</taxon>
        <taxon>Teleostei</taxon>
        <taxon>Neoteleostei</taxon>
        <taxon>Acanthomorphata</taxon>
        <taxon>Ovalentaria</taxon>
        <taxon>Pomacentridae</taxon>
        <taxon>Stegastes</taxon>
    </lineage>
</organism>
<evidence type="ECO:0000256" key="4">
    <source>
        <dbReference type="SAM" id="Phobius"/>
    </source>
</evidence>
<feature type="domain" description="EGF-like" evidence="5">
    <location>
        <begin position="5"/>
        <end position="46"/>
    </location>
</feature>
<feature type="disulfide bond" evidence="3">
    <location>
        <begin position="17"/>
        <end position="34"/>
    </location>
</feature>
<dbReference type="GO" id="GO:0008284">
    <property type="term" value="P:positive regulation of cell population proliferation"/>
    <property type="evidence" value="ECO:0007669"/>
    <property type="project" value="TreeGrafter"/>
</dbReference>
<keyword evidence="4" id="KW-0472">Membrane</keyword>
<proteinExistence type="predicted"/>
<dbReference type="Ensembl" id="ENSSPAT00000028580.1">
    <property type="protein sequence ID" value="ENSSPAP00000028123.1"/>
    <property type="gene ID" value="ENSSPAG00000021185.1"/>
</dbReference>
<feature type="disulfide bond" evidence="3">
    <location>
        <begin position="36"/>
        <end position="45"/>
    </location>
</feature>
<keyword evidence="7" id="KW-1185">Reference proteome</keyword>
<reference evidence="6" key="1">
    <citation type="submission" date="2023-09" db="UniProtKB">
        <authorList>
            <consortium name="Ensembl"/>
        </authorList>
    </citation>
    <scope>IDENTIFICATION</scope>
</reference>
<feature type="transmembrane region" description="Helical" evidence="4">
    <location>
        <begin position="60"/>
        <end position="84"/>
    </location>
</feature>